<feature type="compositionally biased region" description="Pro residues" evidence="2">
    <location>
        <begin position="306"/>
        <end position="318"/>
    </location>
</feature>
<reference evidence="4" key="1">
    <citation type="submission" date="2016-10" db="EMBL/GenBank/DDBJ databases">
        <authorList>
            <person name="Varghese N."/>
            <person name="Submissions S."/>
        </authorList>
    </citation>
    <scope>NUCLEOTIDE SEQUENCE [LARGE SCALE GENOMIC DNA]</scope>
    <source>
        <strain evidence="4">DSM 44260</strain>
    </source>
</reference>
<accession>A0A1H9X2Q7</accession>
<dbReference type="Proteomes" id="UP000199051">
    <property type="component" value="Unassembled WGS sequence"/>
</dbReference>
<evidence type="ECO:0000313" key="3">
    <source>
        <dbReference type="EMBL" id="SES40472.1"/>
    </source>
</evidence>
<name>A0A1H9X2Q7_9PSEU</name>
<sequence length="371" mass="39906">MAQKVIDDLRERHRKELVRRDERVEAARWQTAELGRQVAELRAEVKRLRGASARESAVVRDLRQKVQAVAEERRAREAGDERTVVDLFACLACSSIMQLNTRPDTTCEVIRPAGDGCAECLAYPFWEVRSAADEPPAVEPIDSPAELALPEDPVVRRGIAAKFVADLLQDSVATALAKGVVREAGEYARAELWAADRCATLSAIANGLAPIPTEVKTGIVWVASTLGAPTLVAETIGELATRALVEPFPLRALAQGLRVLGALACAAENRLSDCRCARDLVTKDLAEPALARHLEDSLRGAFDPPATNPPALDPPAIDPPTAASFISPSEPALDPVDEGALKPVVDLDEPVTPPEPPPIPNPPGHETFGRW</sequence>
<dbReference type="EMBL" id="FOGI01000012">
    <property type="protein sequence ID" value="SES40472.1"/>
    <property type="molecule type" value="Genomic_DNA"/>
</dbReference>
<feature type="coiled-coil region" evidence="1">
    <location>
        <begin position="24"/>
        <end position="51"/>
    </location>
</feature>
<organism evidence="3 4">
    <name type="scientific">Actinokineospora terrae</name>
    <dbReference type="NCBI Taxonomy" id="155974"/>
    <lineage>
        <taxon>Bacteria</taxon>
        <taxon>Bacillati</taxon>
        <taxon>Actinomycetota</taxon>
        <taxon>Actinomycetes</taxon>
        <taxon>Pseudonocardiales</taxon>
        <taxon>Pseudonocardiaceae</taxon>
        <taxon>Actinokineospora</taxon>
    </lineage>
</organism>
<keyword evidence="1" id="KW-0175">Coiled coil</keyword>
<keyword evidence="4" id="KW-1185">Reference proteome</keyword>
<feature type="region of interest" description="Disordered" evidence="2">
    <location>
        <begin position="300"/>
        <end position="371"/>
    </location>
</feature>
<evidence type="ECO:0000256" key="2">
    <source>
        <dbReference type="SAM" id="MobiDB-lite"/>
    </source>
</evidence>
<proteinExistence type="predicted"/>
<gene>
    <name evidence="3" type="ORF">SAMN04487818_112209</name>
</gene>
<protein>
    <submittedName>
        <fullName evidence="3">Uncharacterized protein</fullName>
    </submittedName>
</protein>
<dbReference type="AlphaFoldDB" id="A0A1H9X2Q7"/>
<evidence type="ECO:0000313" key="4">
    <source>
        <dbReference type="Proteomes" id="UP000199051"/>
    </source>
</evidence>
<evidence type="ECO:0000256" key="1">
    <source>
        <dbReference type="SAM" id="Coils"/>
    </source>
</evidence>
<feature type="compositionally biased region" description="Pro residues" evidence="2">
    <location>
        <begin position="351"/>
        <end position="363"/>
    </location>
</feature>